<gene>
    <name evidence="2" type="ORF">ACFPM8_05975</name>
</gene>
<protein>
    <submittedName>
        <fullName evidence="2">Beta-ketoacyl synthase N-terminal-like domain-containing protein</fullName>
    </submittedName>
</protein>
<dbReference type="Gene3D" id="3.40.47.10">
    <property type="match status" value="1"/>
</dbReference>
<organism evidence="2 3">
    <name type="scientific">Paraherbaspirillum soli</name>
    <dbReference type="NCBI Taxonomy" id="631222"/>
    <lineage>
        <taxon>Bacteria</taxon>
        <taxon>Pseudomonadati</taxon>
        <taxon>Pseudomonadota</taxon>
        <taxon>Betaproteobacteria</taxon>
        <taxon>Burkholderiales</taxon>
        <taxon>Oxalobacteraceae</taxon>
        <taxon>Paraherbaspirillum</taxon>
    </lineage>
</organism>
<dbReference type="InterPro" id="IPR016039">
    <property type="entry name" value="Thiolase-like"/>
</dbReference>
<comment type="caution">
    <text evidence="2">The sequence shown here is derived from an EMBL/GenBank/DDBJ whole genome shotgun (WGS) entry which is preliminary data.</text>
</comment>
<dbReference type="Pfam" id="PF00109">
    <property type="entry name" value="ketoacyl-synt"/>
    <property type="match status" value="1"/>
</dbReference>
<dbReference type="SUPFAM" id="SSF53901">
    <property type="entry name" value="Thiolase-like"/>
    <property type="match status" value="2"/>
</dbReference>
<sequence length="299" mass="31278">MRPDQITDICVLRAMAIKPGADGVLDDAQLAKEKRAKKAGMLPAKARMVLAAARHCLPLSFSATSDLVGDVGVSLGTLYGSMDVAELCLNTAHDEGFAHVVPSWYTTGLPNATTAIVASVYNLGGPNLTFVGHQAGLDAIIHGCRQIAAGRAASMLAGGFDMPSAYFGQQLRASEQYRASASVHPGTGLLLLSRHTSDDDGAQELARIVGWSQQFHADEVLSNAQIALLVDAASARKQISVKPKVHLVYPGADSTVDHLAASAPIYLIDTILAQEAAGLHALIGKGYGASVSCLLIQKN</sequence>
<evidence type="ECO:0000313" key="2">
    <source>
        <dbReference type="EMBL" id="MFC5473503.1"/>
    </source>
</evidence>
<feature type="domain" description="Beta-ketoacyl synthase-like N-terminal" evidence="1">
    <location>
        <begin position="35"/>
        <end position="164"/>
    </location>
</feature>
<dbReference type="EMBL" id="JBHSMT010000009">
    <property type="protein sequence ID" value="MFC5473503.1"/>
    <property type="molecule type" value="Genomic_DNA"/>
</dbReference>
<reference evidence="3" key="1">
    <citation type="journal article" date="2019" name="Int. J. Syst. Evol. Microbiol.">
        <title>The Global Catalogue of Microorganisms (GCM) 10K type strain sequencing project: providing services to taxonomists for standard genome sequencing and annotation.</title>
        <authorList>
            <consortium name="The Broad Institute Genomics Platform"/>
            <consortium name="The Broad Institute Genome Sequencing Center for Infectious Disease"/>
            <person name="Wu L."/>
            <person name="Ma J."/>
        </authorList>
    </citation>
    <scope>NUCLEOTIDE SEQUENCE [LARGE SCALE GENOMIC DNA]</scope>
    <source>
        <strain evidence="3">JCM 17066</strain>
    </source>
</reference>
<dbReference type="Proteomes" id="UP001596045">
    <property type="component" value="Unassembled WGS sequence"/>
</dbReference>
<accession>A0ABW0M5R5</accession>
<evidence type="ECO:0000259" key="1">
    <source>
        <dbReference type="Pfam" id="PF00109"/>
    </source>
</evidence>
<name>A0ABW0M5R5_9BURK</name>
<keyword evidence="3" id="KW-1185">Reference proteome</keyword>
<proteinExistence type="predicted"/>
<evidence type="ECO:0000313" key="3">
    <source>
        <dbReference type="Proteomes" id="UP001596045"/>
    </source>
</evidence>
<dbReference type="InterPro" id="IPR014030">
    <property type="entry name" value="Ketoacyl_synth_N"/>
</dbReference>
<dbReference type="RefSeq" id="WP_378996002.1">
    <property type="nucleotide sequence ID" value="NZ_JBHSMT010000009.1"/>
</dbReference>